<accession>A0A5C5GGZ2</accession>
<dbReference type="AlphaFoldDB" id="A0A5C5GGZ2"/>
<dbReference type="RefSeq" id="WP_140194201.1">
    <property type="nucleotide sequence ID" value="NZ_CP065915.1"/>
</dbReference>
<proteinExistence type="predicted"/>
<evidence type="ECO:0000256" key="1">
    <source>
        <dbReference type="SAM" id="SignalP"/>
    </source>
</evidence>
<feature type="chain" id="PRO_5022952137" evidence="1">
    <location>
        <begin position="20"/>
        <end position="131"/>
    </location>
</feature>
<protein>
    <submittedName>
        <fullName evidence="2">Uncharacterized protein</fullName>
    </submittedName>
</protein>
<reference evidence="2 3" key="1">
    <citation type="submission" date="2019-06" db="EMBL/GenBank/DDBJ databases">
        <title>Genome of new Rhodobacteraceae sp. SM1903.</title>
        <authorList>
            <person name="Ren X."/>
        </authorList>
    </citation>
    <scope>NUCLEOTIDE SEQUENCE [LARGE SCALE GENOMIC DNA]</scope>
    <source>
        <strain evidence="2 3">SM1903</strain>
    </source>
</reference>
<gene>
    <name evidence="2" type="ORF">FHY64_09635</name>
</gene>
<evidence type="ECO:0000313" key="2">
    <source>
        <dbReference type="EMBL" id="TNY33514.1"/>
    </source>
</evidence>
<comment type="caution">
    <text evidence="2">The sequence shown here is derived from an EMBL/GenBank/DDBJ whole genome shotgun (WGS) entry which is preliminary data.</text>
</comment>
<dbReference type="Proteomes" id="UP000314011">
    <property type="component" value="Unassembled WGS sequence"/>
</dbReference>
<dbReference type="EMBL" id="VFFF01000001">
    <property type="protein sequence ID" value="TNY33514.1"/>
    <property type="molecule type" value="Genomic_DNA"/>
</dbReference>
<keyword evidence="1" id="KW-0732">Signal</keyword>
<organism evidence="2 3">
    <name type="scientific">Pelagovum pacificum</name>
    <dbReference type="NCBI Taxonomy" id="2588711"/>
    <lineage>
        <taxon>Bacteria</taxon>
        <taxon>Pseudomonadati</taxon>
        <taxon>Pseudomonadota</taxon>
        <taxon>Alphaproteobacteria</taxon>
        <taxon>Rhodobacterales</taxon>
        <taxon>Paracoccaceae</taxon>
        <taxon>Pelagovum</taxon>
    </lineage>
</organism>
<name>A0A5C5GGZ2_9RHOB</name>
<dbReference type="OrthoDB" id="7876097at2"/>
<sequence length="131" mass="14641">MTKFLWGAALAVLPFSALAQDDSVLVSDPDACQWMQEVHPEEYIMRVVSLGNAYALTSIAMSGPEVDCVFDRELTFDWANFNRQISAGYCVSSEHVSPTVFVIETVPELPGEVRIWQQGVDEPDVFYTCED</sequence>
<feature type="signal peptide" evidence="1">
    <location>
        <begin position="1"/>
        <end position="19"/>
    </location>
</feature>
<keyword evidence="3" id="KW-1185">Reference proteome</keyword>
<evidence type="ECO:0000313" key="3">
    <source>
        <dbReference type="Proteomes" id="UP000314011"/>
    </source>
</evidence>